<dbReference type="EMBL" id="LK052941">
    <property type="protein sequence ID" value="CDR41994.1"/>
    <property type="molecule type" value="Genomic_DNA"/>
</dbReference>
<keyword evidence="1 7" id="KW-0479">Metal-binding</keyword>
<feature type="binding site" evidence="6">
    <location>
        <begin position="44"/>
        <end position="49"/>
    </location>
    <ligand>
        <name>GTP</name>
        <dbReference type="ChEBI" id="CHEBI:37565"/>
    </ligand>
</feature>
<dbReference type="InterPro" id="IPR011025">
    <property type="entry name" value="GproteinA_insert"/>
</dbReference>
<evidence type="ECO:0000256" key="4">
    <source>
        <dbReference type="ARBA" id="ARBA00023134"/>
    </source>
</evidence>
<dbReference type="GO" id="GO:0005737">
    <property type="term" value="C:cytoplasm"/>
    <property type="evidence" value="ECO:0007669"/>
    <property type="project" value="TreeGrafter"/>
</dbReference>
<name>A0A061AWV6_RHOTO</name>
<evidence type="ECO:0000256" key="7">
    <source>
        <dbReference type="PIRSR" id="PIRSR601019-2"/>
    </source>
</evidence>
<keyword evidence="3 7" id="KW-0460">Magnesium</keyword>
<feature type="binding site" evidence="7">
    <location>
        <position position="185"/>
    </location>
    <ligand>
        <name>Mg(2+)</name>
        <dbReference type="ChEBI" id="CHEBI:18420"/>
    </ligand>
</feature>
<gene>
    <name evidence="8" type="ORF">RHTO0S_06e08592g</name>
</gene>
<dbReference type="SUPFAM" id="SSF47895">
    <property type="entry name" value="Transducin (alpha subunit), insertion domain"/>
    <property type="match status" value="1"/>
</dbReference>
<keyword evidence="2 6" id="KW-0547">Nucleotide-binding</keyword>
<dbReference type="CDD" id="cd00066">
    <property type="entry name" value="G-alpha"/>
    <property type="match status" value="1"/>
</dbReference>
<evidence type="ECO:0000256" key="1">
    <source>
        <dbReference type="ARBA" id="ARBA00022723"/>
    </source>
</evidence>
<dbReference type="GO" id="GO:0001664">
    <property type="term" value="F:G protein-coupled receptor binding"/>
    <property type="evidence" value="ECO:0007669"/>
    <property type="project" value="TreeGrafter"/>
</dbReference>
<dbReference type="GO" id="GO:0007186">
    <property type="term" value="P:G protein-coupled receptor signaling pathway"/>
    <property type="evidence" value="ECO:0007669"/>
    <property type="project" value="InterPro"/>
</dbReference>
<evidence type="ECO:0000256" key="6">
    <source>
        <dbReference type="PIRSR" id="PIRSR601019-1"/>
    </source>
</evidence>
<evidence type="ECO:0000313" key="8">
    <source>
        <dbReference type="EMBL" id="CDR41994.1"/>
    </source>
</evidence>
<dbReference type="PRINTS" id="PR00318">
    <property type="entry name" value="GPROTEINA"/>
</dbReference>
<dbReference type="InterPro" id="IPR001019">
    <property type="entry name" value="Gprotein_alpha_su"/>
</dbReference>
<dbReference type="GO" id="GO:0005525">
    <property type="term" value="F:GTP binding"/>
    <property type="evidence" value="ECO:0007669"/>
    <property type="project" value="UniProtKB-KW"/>
</dbReference>
<dbReference type="AlphaFoldDB" id="A0A061AWV6"/>
<dbReference type="GO" id="GO:0031683">
    <property type="term" value="F:G-protein beta/gamma-subunit complex binding"/>
    <property type="evidence" value="ECO:0007669"/>
    <property type="project" value="InterPro"/>
</dbReference>
<dbReference type="InterPro" id="IPR027417">
    <property type="entry name" value="P-loop_NTPase"/>
</dbReference>
<feature type="binding site" evidence="6">
    <location>
        <begin position="154"/>
        <end position="155"/>
    </location>
    <ligand>
        <name>GTP</name>
        <dbReference type="ChEBI" id="CHEBI:37565"/>
    </ligand>
</feature>
<evidence type="ECO:0000256" key="5">
    <source>
        <dbReference type="ARBA" id="ARBA00023224"/>
    </source>
</evidence>
<dbReference type="GO" id="GO:0046872">
    <property type="term" value="F:metal ion binding"/>
    <property type="evidence" value="ECO:0007669"/>
    <property type="project" value="UniProtKB-KW"/>
</dbReference>
<dbReference type="PROSITE" id="PS51882">
    <property type="entry name" value="G_ALPHA"/>
    <property type="match status" value="1"/>
</dbReference>
<reference evidence="8" key="1">
    <citation type="journal article" date="2014" name="Genome Announc.">
        <title>Draft genome sequence of Rhodosporidium toruloides CECT1137, an oleaginous yeast of biotechnological interest.</title>
        <authorList>
            <person name="Morin N."/>
            <person name="Calcas X."/>
            <person name="Devillers H."/>
            <person name="Durrens P."/>
            <person name="Sherman D.J."/>
            <person name="Nicaud J.-M."/>
            <person name="Neuveglise C."/>
        </authorList>
    </citation>
    <scope>NUCLEOTIDE SEQUENCE</scope>
    <source>
        <strain evidence="8">CECT1137</strain>
    </source>
</reference>
<keyword evidence="4 6" id="KW-0342">GTP-binding</keyword>
<dbReference type="SUPFAM" id="SSF52540">
    <property type="entry name" value="P-loop containing nucleoside triphosphate hydrolases"/>
    <property type="match status" value="1"/>
</dbReference>
<dbReference type="Pfam" id="PF00503">
    <property type="entry name" value="G-alpha"/>
    <property type="match status" value="1"/>
</dbReference>
<dbReference type="FunFam" id="3.40.50.300:FF:002307">
    <property type="entry name" value="Guanine nucleotide-binding protein G(k) subunit alpha"/>
    <property type="match status" value="1"/>
</dbReference>
<dbReference type="PANTHER" id="PTHR10218:SF302">
    <property type="entry name" value="GUANINE NUCLEOTIDE-BINDING PROTEIN ALPHA-5 SUBUNIT"/>
    <property type="match status" value="1"/>
</dbReference>
<dbReference type="GO" id="GO:0003924">
    <property type="term" value="F:GTPase activity"/>
    <property type="evidence" value="ECO:0007669"/>
    <property type="project" value="InterPro"/>
</dbReference>
<dbReference type="PANTHER" id="PTHR10218">
    <property type="entry name" value="GTP-BINDING PROTEIN ALPHA SUBUNIT"/>
    <property type="match status" value="1"/>
</dbReference>
<dbReference type="Gene3D" id="3.40.50.300">
    <property type="entry name" value="P-loop containing nucleotide triphosphate hydrolases"/>
    <property type="match status" value="1"/>
</dbReference>
<feature type="binding site" evidence="6">
    <location>
        <begin position="179"/>
        <end position="185"/>
    </location>
    <ligand>
        <name>GTP</name>
        <dbReference type="ChEBI" id="CHEBI:37565"/>
    </ligand>
</feature>
<dbReference type="OrthoDB" id="5817230at2759"/>
<organism evidence="8">
    <name type="scientific">Rhodotorula toruloides</name>
    <name type="common">Yeast</name>
    <name type="synonym">Rhodosporidium toruloides</name>
    <dbReference type="NCBI Taxonomy" id="5286"/>
    <lineage>
        <taxon>Eukaryota</taxon>
        <taxon>Fungi</taxon>
        <taxon>Dikarya</taxon>
        <taxon>Basidiomycota</taxon>
        <taxon>Pucciniomycotina</taxon>
        <taxon>Microbotryomycetes</taxon>
        <taxon>Sporidiobolales</taxon>
        <taxon>Sporidiobolaceae</taxon>
        <taxon>Rhodotorula</taxon>
    </lineage>
</organism>
<evidence type="ECO:0000256" key="2">
    <source>
        <dbReference type="ARBA" id="ARBA00022741"/>
    </source>
</evidence>
<sequence length="357" mass="40541">MGCGASTPVDPEAQARSAAIEKTLAQDREKMRWEIKLLFLGAGESGKSTIMKQFQLAYGRPFTTEERDEYRDVIFDNAVRSMQVVIDAFDLLSIEVPESLNEHIELLMSIGDNPELSTDTGELKPDVGNAIATVWAFDGAKEAVEMSHEFQLNDSASYYFDNIARLVQAGYVPSDIDILRSRVKTTGITEIKLDIHGTIYRMMDVGGQRSERKKWIKCFQDVQVLLFVLAISEYNQMLYEDETVSRISEATTLWQSIANSKWFAMASIILFLNKIDIYRQKFELYKLSEYMPEYTGPNTYEATTRFLAHRFSELYTNPTRPLIMHLTCATDTSQIRTVLAAVQEQILANNLLASGRI</sequence>
<dbReference type="GO" id="GO:0000750">
    <property type="term" value="P:pheromone-dependent signal transduction involved in conjugation with cellular fusion"/>
    <property type="evidence" value="ECO:0007669"/>
    <property type="project" value="TreeGrafter"/>
</dbReference>
<feature type="binding site" evidence="6">
    <location>
        <begin position="273"/>
        <end position="276"/>
    </location>
    <ligand>
        <name>GTP</name>
        <dbReference type="ChEBI" id="CHEBI:37565"/>
    </ligand>
</feature>
<dbReference type="GO" id="GO:0005834">
    <property type="term" value="C:heterotrimeric G-protein complex"/>
    <property type="evidence" value="ECO:0007669"/>
    <property type="project" value="TreeGrafter"/>
</dbReference>
<protein>
    <submittedName>
        <fullName evidence="8">RHTO0S06e08592g1_1</fullName>
    </submittedName>
</protein>
<dbReference type="Gene3D" id="1.10.400.10">
    <property type="entry name" value="GI Alpha 1, domain 2-like"/>
    <property type="match status" value="1"/>
</dbReference>
<feature type="binding site" evidence="6">
    <location>
        <begin position="204"/>
        <end position="208"/>
    </location>
    <ligand>
        <name>GTP</name>
        <dbReference type="ChEBI" id="CHEBI:37565"/>
    </ligand>
</feature>
<feature type="binding site" evidence="6">
    <location>
        <position position="329"/>
    </location>
    <ligand>
        <name>GTP</name>
        <dbReference type="ChEBI" id="CHEBI:37565"/>
    </ligand>
</feature>
<evidence type="ECO:0000256" key="3">
    <source>
        <dbReference type="ARBA" id="ARBA00022842"/>
    </source>
</evidence>
<keyword evidence="5" id="KW-0807">Transducer</keyword>
<accession>A0A061AWV6</accession>
<proteinExistence type="predicted"/>
<feature type="binding site" evidence="7">
    <location>
        <position position="48"/>
    </location>
    <ligand>
        <name>Mg(2+)</name>
        <dbReference type="ChEBI" id="CHEBI:18420"/>
    </ligand>
</feature>
<dbReference type="SMART" id="SM00275">
    <property type="entry name" value="G_alpha"/>
    <property type="match status" value="1"/>
</dbReference>